<dbReference type="Gene3D" id="3.40.50.300">
    <property type="entry name" value="P-loop containing nucleotide triphosphate hydrolases"/>
    <property type="match status" value="1"/>
</dbReference>
<accession>A0A943I4A8</accession>
<dbReference type="SUPFAM" id="SSF52540">
    <property type="entry name" value="P-loop containing nucleoside triphosphate hydrolases"/>
    <property type="match status" value="1"/>
</dbReference>
<protein>
    <submittedName>
        <fullName evidence="6">Metal ABC transporter ATP-binding protein</fullName>
    </submittedName>
</protein>
<dbReference type="GO" id="GO:0005524">
    <property type="term" value="F:ATP binding"/>
    <property type="evidence" value="ECO:0007669"/>
    <property type="project" value="UniProtKB-KW"/>
</dbReference>
<comment type="caution">
    <text evidence="6">The sequence shown here is derived from an EMBL/GenBank/DDBJ whole genome shotgun (WGS) entry which is preliminary data.</text>
</comment>
<dbReference type="PROSITE" id="PS00211">
    <property type="entry name" value="ABC_TRANSPORTER_1"/>
    <property type="match status" value="1"/>
</dbReference>
<keyword evidence="2" id="KW-0813">Transport</keyword>
<feature type="domain" description="ABC transporter" evidence="5">
    <location>
        <begin position="2"/>
        <end position="223"/>
    </location>
</feature>
<dbReference type="InterPro" id="IPR003593">
    <property type="entry name" value="AAA+_ATPase"/>
</dbReference>
<reference evidence="6" key="1">
    <citation type="submission" date="2021-02" db="EMBL/GenBank/DDBJ databases">
        <title>Infant gut strain persistence is associated with maternal origin, phylogeny, and functional potential including surface adhesion and iron acquisition.</title>
        <authorList>
            <person name="Lou Y.C."/>
        </authorList>
    </citation>
    <scope>NUCLEOTIDE SEQUENCE</scope>
    <source>
        <strain evidence="6">L3_106_000M1_dasL3_106_000M1_concoct_15</strain>
    </source>
</reference>
<evidence type="ECO:0000256" key="1">
    <source>
        <dbReference type="ARBA" id="ARBA00005417"/>
    </source>
</evidence>
<evidence type="ECO:0000313" key="6">
    <source>
        <dbReference type="EMBL" id="MBS5519336.1"/>
    </source>
</evidence>
<evidence type="ECO:0000256" key="2">
    <source>
        <dbReference type="ARBA" id="ARBA00022448"/>
    </source>
</evidence>
<evidence type="ECO:0000256" key="4">
    <source>
        <dbReference type="ARBA" id="ARBA00022840"/>
    </source>
</evidence>
<name>A0A943I4A8_9FIRM</name>
<evidence type="ECO:0000256" key="3">
    <source>
        <dbReference type="ARBA" id="ARBA00022741"/>
    </source>
</evidence>
<gene>
    <name evidence="6" type="ORF">KHX13_03230</name>
</gene>
<comment type="similarity">
    <text evidence="1">Belongs to the ABC transporter superfamily.</text>
</comment>
<dbReference type="InterPro" id="IPR017871">
    <property type="entry name" value="ABC_transporter-like_CS"/>
</dbReference>
<keyword evidence="3" id="KW-0547">Nucleotide-binding</keyword>
<dbReference type="PANTHER" id="PTHR42734">
    <property type="entry name" value="METAL TRANSPORT SYSTEM ATP-BINDING PROTEIN TM_0124-RELATED"/>
    <property type="match status" value="1"/>
</dbReference>
<evidence type="ECO:0000259" key="5">
    <source>
        <dbReference type="PROSITE" id="PS50893"/>
    </source>
</evidence>
<evidence type="ECO:0000313" key="7">
    <source>
        <dbReference type="Proteomes" id="UP000754226"/>
    </source>
</evidence>
<dbReference type="InterPro" id="IPR003439">
    <property type="entry name" value="ABC_transporter-like_ATP-bd"/>
</dbReference>
<keyword evidence="4 6" id="KW-0067">ATP-binding</keyword>
<dbReference type="AlphaFoldDB" id="A0A943I4A8"/>
<dbReference type="InterPro" id="IPR027417">
    <property type="entry name" value="P-loop_NTPase"/>
</dbReference>
<dbReference type="GO" id="GO:0016887">
    <property type="term" value="F:ATP hydrolysis activity"/>
    <property type="evidence" value="ECO:0007669"/>
    <property type="project" value="InterPro"/>
</dbReference>
<proteinExistence type="inferred from homology"/>
<dbReference type="PANTHER" id="PTHR42734:SF17">
    <property type="entry name" value="METAL TRANSPORT SYSTEM ATP-BINDING PROTEIN TM_0124-RELATED"/>
    <property type="match status" value="1"/>
</dbReference>
<dbReference type="Pfam" id="PF00005">
    <property type="entry name" value="ABC_tran"/>
    <property type="match status" value="1"/>
</dbReference>
<dbReference type="SMART" id="SM00382">
    <property type="entry name" value="AAA"/>
    <property type="match status" value="1"/>
</dbReference>
<dbReference type="InterPro" id="IPR050153">
    <property type="entry name" value="Metal_Ion_Import_ABC"/>
</dbReference>
<sequence>MLSLSHIDFAYEKGPLLLQDLCMEVHDGDYVAVVGENGSGKSTLIKIMLGLLRPLHGILTSTFRQAAYVPQPTDLINKQFPMTVAELLHFQARLLKLKDVEAEQRALEQVGMEDFHDHLIGALSGGQFQRVLVARALLGNPDFIILDEPSTGMDLRSQEALYPLISELHEKKRVTVITVEHNLRYAAHYASTFFHMVGGRGHFCTPEEYLAEYVADNGGGSHV</sequence>
<dbReference type="Proteomes" id="UP000754226">
    <property type="component" value="Unassembled WGS sequence"/>
</dbReference>
<organism evidence="6 7">
    <name type="scientific">Acidaminococcus intestini</name>
    <dbReference type="NCBI Taxonomy" id="187327"/>
    <lineage>
        <taxon>Bacteria</taxon>
        <taxon>Bacillati</taxon>
        <taxon>Bacillota</taxon>
        <taxon>Negativicutes</taxon>
        <taxon>Acidaminococcales</taxon>
        <taxon>Acidaminococcaceae</taxon>
        <taxon>Acidaminococcus</taxon>
    </lineage>
</organism>
<dbReference type="EMBL" id="JAGZCZ010000003">
    <property type="protein sequence ID" value="MBS5519336.1"/>
    <property type="molecule type" value="Genomic_DNA"/>
</dbReference>
<dbReference type="PROSITE" id="PS50893">
    <property type="entry name" value="ABC_TRANSPORTER_2"/>
    <property type="match status" value="1"/>
</dbReference>